<dbReference type="Pfam" id="PF08310">
    <property type="entry name" value="LGFP"/>
    <property type="match status" value="1"/>
</dbReference>
<comment type="cofactor">
    <cofactor evidence="1">
        <name>Co(2+)</name>
        <dbReference type="ChEBI" id="CHEBI:48828"/>
    </cofactor>
</comment>
<evidence type="ECO:0000256" key="7">
    <source>
        <dbReference type="SAM" id="SignalP"/>
    </source>
</evidence>
<dbReference type="EMBL" id="AFQF01001866">
    <property type="protein sequence ID" value="EGU83345.1"/>
    <property type="molecule type" value="Genomic_DNA"/>
</dbReference>
<dbReference type="GO" id="GO:0016810">
    <property type="term" value="F:hydrolase activity, acting on carbon-nitrogen (but not peptide) bonds"/>
    <property type="evidence" value="ECO:0007669"/>
    <property type="project" value="InterPro"/>
</dbReference>
<feature type="signal peptide" evidence="7">
    <location>
        <begin position="1"/>
        <end position="20"/>
    </location>
</feature>
<dbReference type="SUPFAM" id="SSF88713">
    <property type="entry name" value="Glycoside hydrolase/deacetylase"/>
    <property type="match status" value="1"/>
</dbReference>
<dbReference type="Pfam" id="PF01522">
    <property type="entry name" value="Polysacc_deac_1"/>
    <property type="match status" value="1"/>
</dbReference>
<dbReference type="AlphaFoldDB" id="F9FI96"/>
<gene>
    <name evidence="9" type="ORF">FOXB_06125</name>
</gene>
<keyword evidence="3 7" id="KW-0732">Signal</keyword>
<dbReference type="PROSITE" id="PS51677">
    <property type="entry name" value="NODB"/>
    <property type="match status" value="1"/>
</dbReference>
<dbReference type="CDD" id="cd10951">
    <property type="entry name" value="CE4_ClCDA_like"/>
    <property type="match status" value="1"/>
</dbReference>
<evidence type="ECO:0000256" key="1">
    <source>
        <dbReference type="ARBA" id="ARBA00001941"/>
    </source>
</evidence>
<dbReference type="GO" id="GO:0046872">
    <property type="term" value="F:metal ion binding"/>
    <property type="evidence" value="ECO:0007669"/>
    <property type="project" value="UniProtKB-KW"/>
</dbReference>
<dbReference type="PANTHER" id="PTHR46471">
    <property type="entry name" value="CHITIN DEACETYLASE"/>
    <property type="match status" value="1"/>
</dbReference>
<keyword evidence="5" id="KW-0119">Carbohydrate metabolism</keyword>
<keyword evidence="4" id="KW-0378">Hydrolase</keyword>
<evidence type="ECO:0000313" key="9">
    <source>
        <dbReference type="EMBL" id="EGU83345.1"/>
    </source>
</evidence>
<feature type="domain" description="NodB homology" evidence="8">
    <location>
        <begin position="46"/>
        <end position="229"/>
    </location>
</feature>
<organism evidence="9">
    <name type="scientific">Fusarium oxysporum (strain Fo5176)</name>
    <name type="common">Fusarium vascular wilt</name>
    <dbReference type="NCBI Taxonomy" id="660025"/>
    <lineage>
        <taxon>Eukaryota</taxon>
        <taxon>Fungi</taxon>
        <taxon>Dikarya</taxon>
        <taxon>Ascomycota</taxon>
        <taxon>Pezizomycotina</taxon>
        <taxon>Sordariomycetes</taxon>
        <taxon>Hypocreomycetidae</taxon>
        <taxon>Hypocreales</taxon>
        <taxon>Nectriaceae</taxon>
        <taxon>Fusarium</taxon>
        <taxon>Fusarium oxysporum species complex</taxon>
    </lineage>
</organism>
<dbReference type="PANTHER" id="PTHR46471:SF9">
    <property type="entry name" value="CHITIN DEACETYLASE"/>
    <property type="match status" value="1"/>
</dbReference>
<keyword evidence="2" id="KW-0479">Metal-binding</keyword>
<dbReference type="InterPro" id="IPR002509">
    <property type="entry name" value="NODB_dom"/>
</dbReference>
<dbReference type="InterPro" id="IPR013207">
    <property type="entry name" value="LGFP"/>
</dbReference>
<dbReference type="PaxDb" id="5507-FOXG_02597P0"/>
<comment type="caution">
    <text evidence="9">The sequence shown here is derived from an EMBL/GenBank/DDBJ whole genome shotgun (WGS) entry which is preliminary data.</text>
</comment>
<evidence type="ECO:0000259" key="8">
    <source>
        <dbReference type="PROSITE" id="PS51677"/>
    </source>
</evidence>
<dbReference type="Gene3D" id="3.20.20.370">
    <property type="entry name" value="Glycoside hydrolase/deacetylase"/>
    <property type="match status" value="1"/>
</dbReference>
<accession>F9FI96</accession>
<keyword evidence="6" id="KW-0170">Cobalt</keyword>
<reference evidence="9" key="1">
    <citation type="journal article" date="2012" name="Mol. Plant Microbe Interact.">
        <title>A highly conserved effector in Fusarium oxysporum is required for full virulence on Arabidopsis.</title>
        <authorList>
            <person name="Thatcher L.F."/>
            <person name="Gardiner D.M."/>
            <person name="Kazan K."/>
            <person name="Manners J."/>
        </authorList>
    </citation>
    <scope>NUCLEOTIDE SEQUENCE [LARGE SCALE GENOMIC DNA]</scope>
    <source>
        <strain evidence="9">Fo5176</strain>
    </source>
</reference>
<protein>
    <recommendedName>
        <fullName evidence="8">NodB homology domain-containing protein</fullName>
    </recommendedName>
</protein>
<evidence type="ECO:0000256" key="3">
    <source>
        <dbReference type="ARBA" id="ARBA00022729"/>
    </source>
</evidence>
<evidence type="ECO:0000256" key="6">
    <source>
        <dbReference type="ARBA" id="ARBA00023285"/>
    </source>
</evidence>
<dbReference type="OrthoDB" id="2125469at2759"/>
<sequence>MKSFLKAAVSTFLLVGTVASAAIEDPVELFNRQAAGVVIRQCNRPGVLALAYDDGPGQYTSQLVDILNNAGAKATLFLTGTLYGCIYNQQAAIKKAYNSGHQIASHTWTHPQNFGSLSTDQLKQEMQKVEQALVNIIGKKPAYMRPPYLATGGNVLPTMQQLGYKVITDDVDSGDWNGQSAQQSLQKFQQAGAGGNGHIPLMHETYASTVQTLTPALINWAKQNNLKLVTVDTVYQDEVLTVKAAQTRVFFKPDPFWEANTVDITSSPQHDNQWTFIASIKQNKTIGIYPSRPLTKIFSTLDSLPSRDPSCRFPAIASQLTMISSTMTASHEANTRVFWLHLSEVPVRHLDSLAFYHLDENLWKSVDSWLCKTPQIEHSIPQSEGYPGSVANMARGFLKISQTRIVSRKNTTMQHPGQLRFIRIRSNQIGGGTGLLGCPLTDETITRDRRGRFNNFRIGAIYWTIETKA</sequence>
<proteinExistence type="predicted"/>
<evidence type="ECO:0000256" key="5">
    <source>
        <dbReference type="ARBA" id="ARBA00023277"/>
    </source>
</evidence>
<evidence type="ECO:0000256" key="4">
    <source>
        <dbReference type="ARBA" id="ARBA00022801"/>
    </source>
</evidence>
<dbReference type="InterPro" id="IPR011330">
    <property type="entry name" value="Glyco_hydro/deAcase_b/a-brl"/>
</dbReference>
<dbReference type="GO" id="GO:0005975">
    <property type="term" value="P:carbohydrate metabolic process"/>
    <property type="evidence" value="ECO:0007669"/>
    <property type="project" value="InterPro"/>
</dbReference>
<name>F9FI96_FUSOF</name>
<evidence type="ECO:0000256" key="2">
    <source>
        <dbReference type="ARBA" id="ARBA00022723"/>
    </source>
</evidence>
<feature type="chain" id="PRO_5003389531" description="NodB homology domain-containing protein" evidence="7">
    <location>
        <begin position="21"/>
        <end position="469"/>
    </location>
</feature>
<dbReference type="STRING" id="660025.F9FI96"/>